<keyword evidence="1" id="KW-1133">Transmembrane helix</keyword>
<evidence type="ECO:0000313" key="3">
    <source>
        <dbReference type="Proteomes" id="UP001519343"/>
    </source>
</evidence>
<comment type="caution">
    <text evidence="2">The sequence shown here is derived from an EMBL/GenBank/DDBJ whole genome shotgun (WGS) entry which is preliminary data.</text>
</comment>
<accession>A0ABS4GP62</accession>
<dbReference type="EMBL" id="JAGGKT010000004">
    <property type="protein sequence ID" value="MBP1932011.1"/>
    <property type="molecule type" value="Genomic_DNA"/>
</dbReference>
<dbReference type="RefSeq" id="WP_209810068.1">
    <property type="nucleotide sequence ID" value="NZ_JAGGKT010000004.1"/>
</dbReference>
<name>A0ABS4GP62_9BACL</name>
<proteinExistence type="predicted"/>
<organism evidence="2 3">
    <name type="scientific">Ammoniphilus resinae</name>
    <dbReference type="NCBI Taxonomy" id="861532"/>
    <lineage>
        <taxon>Bacteria</taxon>
        <taxon>Bacillati</taxon>
        <taxon>Bacillota</taxon>
        <taxon>Bacilli</taxon>
        <taxon>Bacillales</taxon>
        <taxon>Paenibacillaceae</taxon>
        <taxon>Aneurinibacillus group</taxon>
        <taxon>Ammoniphilus</taxon>
    </lineage>
</organism>
<protein>
    <submittedName>
        <fullName evidence="2">Uncharacterized protein</fullName>
    </submittedName>
</protein>
<feature type="transmembrane region" description="Helical" evidence="1">
    <location>
        <begin position="52"/>
        <end position="71"/>
    </location>
</feature>
<sequence>MIKKRGFFILGVPFLLLSMLLNFQFPDVQPLGEKLLTKIGIPTHQNMETKTGLHYVGVTSIALLLASLFLFNHSLAKYNGRVIFLAFLTAIFGPSLIINSYQQTFASGIYAISYERDASECRFELNEETNLLYGDCSVYLENKSSKDVQFSLVFIDDIHFKDDIPLQSLMNEAGPYFLTLKGRQSKTFKITANIDVTSLPKYPAGGSSRGFNVIITDGERQRFL</sequence>
<keyword evidence="1" id="KW-0812">Transmembrane</keyword>
<feature type="transmembrane region" description="Helical" evidence="1">
    <location>
        <begin position="83"/>
        <end position="101"/>
    </location>
</feature>
<reference evidence="2 3" key="1">
    <citation type="submission" date="2021-03" db="EMBL/GenBank/DDBJ databases">
        <title>Genomic Encyclopedia of Type Strains, Phase IV (KMG-IV): sequencing the most valuable type-strain genomes for metagenomic binning, comparative biology and taxonomic classification.</title>
        <authorList>
            <person name="Goeker M."/>
        </authorList>
    </citation>
    <scope>NUCLEOTIDE SEQUENCE [LARGE SCALE GENOMIC DNA]</scope>
    <source>
        <strain evidence="2 3">DSM 24738</strain>
    </source>
</reference>
<gene>
    <name evidence="2" type="ORF">J2Z37_002012</name>
</gene>
<keyword evidence="3" id="KW-1185">Reference proteome</keyword>
<keyword evidence="1" id="KW-0472">Membrane</keyword>
<evidence type="ECO:0000313" key="2">
    <source>
        <dbReference type="EMBL" id="MBP1932011.1"/>
    </source>
</evidence>
<dbReference type="Proteomes" id="UP001519343">
    <property type="component" value="Unassembled WGS sequence"/>
</dbReference>
<feature type="transmembrane region" description="Helical" evidence="1">
    <location>
        <begin position="7"/>
        <end position="25"/>
    </location>
</feature>
<evidence type="ECO:0000256" key="1">
    <source>
        <dbReference type="SAM" id="Phobius"/>
    </source>
</evidence>